<gene>
    <name evidence="1" type="ORF">COX35_01545</name>
</gene>
<evidence type="ECO:0000313" key="1">
    <source>
        <dbReference type="EMBL" id="PIP24279.1"/>
    </source>
</evidence>
<reference evidence="1 2" key="1">
    <citation type="submission" date="2017-09" db="EMBL/GenBank/DDBJ databases">
        <title>Depth-based differentiation of microbial function through sediment-hosted aquifers and enrichment of novel symbionts in the deep terrestrial subsurface.</title>
        <authorList>
            <person name="Probst A.J."/>
            <person name="Ladd B."/>
            <person name="Jarett J.K."/>
            <person name="Geller-Mcgrath D.E."/>
            <person name="Sieber C.M."/>
            <person name="Emerson J.B."/>
            <person name="Anantharaman K."/>
            <person name="Thomas B.C."/>
            <person name="Malmstrom R."/>
            <person name="Stieglmeier M."/>
            <person name="Klingl A."/>
            <person name="Woyke T."/>
            <person name="Ryan C.M."/>
            <person name="Banfield J.F."/>
        </authorList>
    </citation>
    <scope>NUCLEOTIDE SEQUENCE [LARGE SCALE GENOMIC DNA]</scope>
    <source>
        <strain evidence="1">CG23_combo_of_CG06-09_8_20_14_all_37_18</strain>
    </source>
</reference>
<dbReference type="InterPro" id="IPR050138">
    <property type="entry name" value="DHOase/Allantoinase_Hydrolase"/>
</dbReference>
<evidence type="ECO:0000313" key="2">
    <source>
        <dbReference type="Proteomes" id="UP000229952"/>
    </source>
</evidence>
<dbReference type="PANTHER" id="PTHR43668">
    <property type="entry name" value="ALLANTOINASE"/>
    <property type="match status" value="1"/>
</dbReference>
<dbReference type="Proteomes" id="UP000229952">
    <property type="component" value="Unassembled WGS sequence"/>
</dbReference>
<sequence>MKLGFPVIDIHTHLRNNIPLHTKIAKESGIDVVVYMANCFPPLDNLRKIKESLKEKRYCKAIPVSAITKNLEGKELVDVDKIKPYVAGFSDDGKYLKDLGLLKEILMRKVLVLVHCSPSYEIGVKNPNLETEFVERYLNFLDKNKKNIKGWLHIQHVSKKESVKLIKEAKKKGIDLSCETCPHYFTYSREDLDVKVNPPLGTNEDIIVIREGLADGTINVISSDYAPPPRKTGIAGFRSLIPLSYGLVLEGVLTKSQLKEKLYLNPIKIIQKGGYKLKI</sequence>
<dbReference type="GO" id="GO:0005737">
    <property type="term" value="C:cytoplasm"/>
    <property type="evidence" value="ECO:0007669"/>
    <property type="project" value="TreeGrafter"/>
</dbReference>
<dbReference type="InterPro" id="IPR032466">
    <property type="entry name" value="Metal_Hydrolase"/>
</dbReference>
<dbReference type="EMBL" id="PCRQ01000039">
    <property type="protein sequence ID" value="PIP24279.1"/>
    <property type="molecule type" value="Genomic_DNA"/>
</dbReference>
<protein>
    <recommendedName>
        <fullName evidence="3">Amidohydrolase-related domain-containing protein</fullName>
    </recommendedName>
</protein>
<organism evidence="1 2">
    <name type="scientific">Candidatus Nealsonbacteria bacterium CG23_combo_of_CG06-09_8_20_14_all_37_18</name>
    <dbReference type="NCBI Taxonomy" id="1974720"/>
    <lineage>
        <taxon>Bacteria</taxon>
        <taxon>Candidatus Nealsoniibacteriota</taxon>
    </lineage>
</organism>
<dbReference type="GO" id="GO:0004038">
    <property type="term" value="F:allantoinase activity"/>
    <property type="evidence" value="ECO:0007669"/>
    <property type="project" value="TreeGrafter"/>
</dbReference>
<dbReference type="GO" id="GO:0006145">
    <property type="term" value="P:purine nucleobase catabolic process"/>
    <property type="evidence" value="ECO:0007669"/>
    <property type="project" value="TreeGrafter"/>
</dbReference>
<name>A0A2G9YYL1_9BACT</name>
<dbReference type="AlphaFoldDB" id="A0A2G9YYL1"/>
<accession>A0A2G9YYL1</accession>
<evidence type="ECO:0008006" key="3">
    <source>
        <dbReference type="Google" id="ProtNLM"/>
    </source>
</evidence>
<comment type="caution">
    <text evidence="1">The sequence shown here is derived from an EMBL/GenBank/DDBJ whole genome shotgun (WGS) entry which is preliminary data.</text>
</comment>
<proteinExistence type="predicted"/>
<dbReference type="Gene3D" id="3.20.20.140">
    <property type="entry name" value="Metal-dependent hydrolases"/>
    <property type="match status" value="1"/>
</dbReference>
<dbReference type="SUPFAM" id="SSF51556">
    <property type="entry name" value="Metallo-dependent hydrolases"/>
    <property type="match status" value="1"/>
</dbReference>
<dbReference type="PANTHER" id="PTHR43668:SF2">
    <property type="entry name" value="ALLANTOINASE"/>
    <property type="match status" value="1"/>
</dbReference>